<sequence>MEIVIIDTGFAGVGAKDILVYIFVVPATALLIKQRVMPIRAIPNEIFIPPLRPSSSWPSSIRYDCLAGSCNMQFAK</sequence>
<dbReference type="Proteomes" id="UP001057402">
    <property type="component" value="Chromosome 3"/>
</dbReference>
<dbReference type="EMBL" id="CM042882">
    <property type="protein sequence ID" value="KAI4381546.1"/>
    <property type="molecule type" value="Genomic_DNA"/>
</dbReference>
<reference evidence="2" key="1">
    <citation type="journal article" date="2023" name="Front. Plant Sci.">
        <title>Chromosomal-level genome assembly of Melastoma candidum provides insights into trichome evolution.</title>
        <authorList>
            <person name="Zhong Y."/>
            <person name="Wu W."/>
            <person name="Sun C."/>
            <person name="Zou P."/>
            <person name="Liu Y."/>
            <person name="Dai S."/>
            <person name="Zhou R."/>
        </authorList>
    </citation>
    <scope>NUCLEOTIDE SEQUENCE [LARGE SCALE GENOMIC DNA]</scope>
</reference>
<keyword evidence="2" id="KW-1185">Reference proteome</keyword>
<evidence type="ECO:0000313" key="2">
    <source>
        <dbReference type="Proteomes" id="UP001057402"/>
    </source>
</evidence>
<comment type="caution">
    <text evidence="1">The sequence shown here is derived from an EMBL/GenBank/DDBJ whole genome shotgun (WGS) entry which is preliminary data.</text>
</comment>
<name>A0ACB9RUP4_9MYRT</name>
<organism evidence="1 2">
    <name type="scientific">Melastoma candidum</name>
    <dbReference type="NCBI Taxonomy" id="119954"/>
    <lineage>
        <taxon>Eukaryota</taxon>
        <taxon>Viridiplantae</taxon>
        <taxon>Streptophyta</taxon>
        <taxon>Embryophyta</taxon>
        <taxon>Tracheophyta</taxon>
        <taxon>Spermatophyta</taxon>
        <taxon>Magnoliopsida</taxon>
        <taxon>eudicotyledons</taxon>
        <taxon>Gunneridae</taxon>
        <taxon>Pentapetalae</taxon>
        <taxon>rosids</taxon>
        <taxon>malvids</taxon>
        <taxon>Myrtales</taxon>
        <taxon>Melastomataceae</taxon>
        <taxon>Melastomatoideae</taxon>
        <taxon>Melastomateae</taxon>
        <taxon>Melastoma</taxon>
    </lineage>
</organism>
<protein>
    <submittedName>
        <fullName evidence="1">Uncharacterized protein</fullName>
    </submittedName>
</protein>
<gene>
    <name evidence="1" type="ORF">MLD38_007611</name>
</gene>
<proteinExistence type="predicted"/>
<accession>A0ACB9RUP4</accession>
<evidence type="ECO:0000313" key="1">
    <source>
        <dbReference type="EMBL" id="KAI4381546.1"/>
    </source>
</evidence>